<evidence type="ECO:0000256" key="3">
    <source>
        <dbReference type="ARBA" id="ARBA00023274"/>
    </source>
</evidence>
<evidence type="ECO:0000256" key="1">
    <source>
        <dbReference type="ARBA" id="ARBA00006640"/>
    </source>
</evidence>
<keyword evidence="5" id="KW-1185">Reference proteome</keyword>
<dbReference type="GO" id="GO:0005763">
    <property type="term" value="C:mitochondrial small ribosomal subunit"/>
    <property type="evidence" value="ECO:0007669"/>
    <property type="project" value="TreeGrafter"/>
</dbReference>
<dbReference type="GO" id="GO:0070124">
    <property type="term" value="P:mitochondrial translational initiation"/>
    <property type="evidence" value="ECO:0007669"/>
    <property type="project" value="TreeGrafter"/>
</dbReference>
<sequence>MDVDRILSGYDKSARAEQIKQYQEPKAMKLGPTVGRTVEVNLERNMDIGRAFRQLEMTCARNNVRKDMMKQRFHERPGMRRKRLKSERWRKNFRKNFSGVVQLVQKMKRQGW</sequence>
<dbReference type="InterPro" id="IPR052837">
    <property type="entry name" value="Mitoribosomal_bS21"/>
</dbReference>
<dbReference type="AlphaFoldDB" id="A0AAI8Z297"/>
<dbReference type="PANTHER" id="PTHR41237">
    <property type="entry name" value="37S RIBOSOMAL PROTEIN MRP21, MITOCHONDRIAL"/>
    <property type="match status" value="1"/>
</dbReference>
<dbReference type="Proteomes" id="UP001296104">
    <property type="component" value="Unassembled WGS sequence"/>
</dbReference>
<organism evidence="4 5">
    <name type="scientific">Lecanosticta acicola</name>
    <dbReference type="NCBI Taxonomy" id="111012"/>
    <lineage>
        <taxon>Eukaryota</taxon>
        <taxon>Fungi</taxon>
        <taxon>Dikarya</taxon>
        <taxon>Ascomycota</taxon>
        <taxon>Pezizomycotina</taxon>
        <taxon>Dothideomycetes</taxon>
        <taxon>Dothideomycetidae</taxon>
        <taxon>Mycosphaerellales</taxon>
        <taxon>Mycosphaerellaceae</taxon>
        <taxon>Lecanosticta</taxon>
    </lineage>
</organism>
<dbReference type="NCBIfam" id="TIGR00030">
    <property type="entry name" value="S21p"/>
    <property type="match status" value="1"/>
</dbReference>
<comment type="caution">
    <text evidence="4">The sequence shown here is derived from an EMBL/GenBank/DDBJ whole genome shotgun (WGS) entry which is preliminary data.</text>
</comment>
<proteinExistence type="inferred from homology"/>
<name>A0AAI8Z297_9PEZI</name>
<evidence type="ECO:0000313" key="4">
    <source>
        <dbReference type="EMBL" id="CAK4031320.1"/>
    </source>
</evidence>
<keyword evidence="3" id="KW-0687">Ribonucleoprotein</keyword>
<dbReference type="PANTHER" id="PTHR41237:SF1">
    <property type="entry name" value="SMALL RIBOSOMAL SUBUNIT PROTEIN BS21M"/>
    <property type="match status" value="1"/>
</dbReference>
<reference evidence="4" key="1">
    <citation type="submission" date="2023-11" db="EMBL/GenBank/DDBJ databases">
        <authorList>
            <person name="Alioto T."/>
            <person name="Alioto T."/>
            <person name="Gomez Garrido J."/>
        </authorList>
    </citation>
    <scope>NUCLEOTIDE SEQUENCE</scope>
</reference>
<dbReference type="GO" id="GO:0003735">
    <property type="term" value="F:structural constituent of ribosome"/>
    <property type="evidence" value="ECO:0007669"/>
    <property type="project" value="InterPro"/>
</dbReference>
<dbReference type="InterPro" id="IPR001911">
    <property type="entry name" value="Ribosomal_bS21"/>
</dbReference>
<evidence type="ECO:0000256" key="2">
    <source>
        <dbReference type="ARBA" id="ARBA00022980"/>
    </source>
</evidence>
<comment type="similarity">
    <text evidence="1">Belongs to the bacterial ribosomal protein bS21 family.</text>
</comment>
<keyword evidence="2" id="KW-0689">Ribosomal protein</keyword>
<accession>A0AAI8Z297</accession>
<protein>
    <submittedName>
        <fullName evidence="4">37S ribosomal mrp21</fullName>
    </submittedName>
</protein>
<evidence type="ECO:0000313" key="5">
    <source>
        <dbReference type="Proteomes" id="UP001296104"/>
    </source>
</evidence>
<dbReference type="EMBL" id="CAVMBE010000047">
    <property type="protein sequence ID" value="CAK4031320.1"/>
    <property type="molecule type" value="Genomic_DNA"/>
</dbReference>
<gene>
    <name evidence="4" type="ORF">LECACI_7A006478</name>
</gene>
<dbReference type="Pfam" id="PF01165">
    <property type="entry name" value="Ribosomal_S21"/>
    <property type="match status" value="1"/>
</dbReference>